<reference evidence="1 2" key="1">
    <citation type="submission" date="2020-08" db="EMBL/GenBank/DDBJ databases">
        <title>Genomic Encyclopedia of Type Strains, Phase III (KMG-III): the genomes of soil and plant-associated and newly described type strains.</title>
        <authorList>
            <person name="Whitman W."/>
        </authorList>
    </citation>
    <scope>NUCLEOTIDE SEQUENCE [LARGE SCALE GENOMIC DNA]</scope>
    <source>
        <strain evidence="1 2">CECT 4462</strain>
    </source>
</reference>
<keyword evidence="1" id="KW-0808">Transferase</keyword>
<dbReference type="InterPro" id="IPR029063">
    <property type="entry name" value="SAM-dependent_MTases_sf"/>
</dbReference>
<dbReference type="AlphaFoldDB" id="A0A839T3R4"/>
<evidence type="ECO:0000313" key="2">
    <source>
        <dbReference type="Proteomes" id="UP000549250"/>
    </source>
</evidence>
<proteinExistence type="predicted"/>
<sequence>MSSPEEHTIIETWHENAEAWAEAIATDRIASRVEVTNAAILAAIRERAPTTLLDMGCGEGWLGRALAADRIEIHGIDGVPTLLEKARASSPGTYEEMTYAALAAGAPLACVEMVVCNFSLLGNESTCGVIGRVPQLLQPNGTLLIQTLHPLAVGMPGQDYREGWRQGSWAGCPGAFGRAAPWYFRPLGAWIKLLVTAGLRLEALYEPLDSASGRPCSVIFAAGLGQPEHSRSTCDKS</sequence>
<dbReference type="Pfam" id="PF13489">
    <property type="entry name" value="Methyltransf_23"/>
    <property type="match status" value="1"/>
</dbReference>
<keyword evidence="2" id="KW-1185">Reference proteome</keyword>
<gene>
    <name evidence="1" type="ORF">FHR87_001521</name>
</gene>
<accession>A0A839T3R4</accession>
<dbReference type="Proteomes" id="UP000549250">
    <property type="component" value="Unassembled WGS sequence"/>
</dbReference>
<comment type="caution">
    <text evidence="1">The sequence shown here is derived from an EMBL/GenBank/DDBJ whole genome shotgun (WGS) entry which is preliminary data.</text>
</comment>
<keyword evidence="1" id="KW-0489">Methyltransferase</keyword>
<organism evidence="1 2">
    <name type="scientific">Azomonas macrocytogenes</name>
    <name type="common">Azotobacter macrocytogenes</name>
    <dbReference type="NCBI Taxonomy" id="69962"/>
    <lineage>
        <taxon>Bacteria</taxon>
        <taxon>Pseudomonadati</taxon>
        <taxon>Pseudomonadota</taxon>
        <taxon>Gammaproteobacteria</taxon>
        <taxon>Pseudomonadales</taxon>
        <taxon>Pseudomonadaceae</taxon>
        <taxon>Azomonas</taxon>
    </lineage>
</organism>
<dbReference type="EMBL" id="JACHXI010000005">
    <property type="protein sequence ID" value="MBB3103126.1"/>
    <property type="molecule type" value="Genomic_DNA"/>
</dbReference>
<evidence type="ECO:0000313" key="1">
    <source>
        <dbReference type="EMBL" id="MBB3103126.1"/>
    </source>
</evidence>
<dbReference type="Gene3D" id="3.40.50.150">
    <property type="entry name" value="Vaccinia Virus protein VP39"/>
    <property type="match status" value="1"/>
</dbReference>
<dbReference type="RefSeq" id="WP_183166080.1">
    <property type="nucleotide sequence ID" value="NZ_JACHXI010000005.1"/>
</dbReference>
<name>A0A839T3R4_AZOMA</name>
<dbReference type="GO" id="GO:0008168">
    <property type="term" value="F:methyltransferase activity"/>
    <property type="evidence" value="ECO:0007669"/>
    <property type="project" value="UniProtKB-KW"/>
</dbReference>
<protein>
    <submittedName>
        <fullName evidence="1">2-polyprenyl-3-methyl-5-hydroxy-6-metoxy-1, 4-benzoquinol methylase</fullName>
    </submittedName>
</protein>
<dbReference type="GO" id="GO:0032259">
    <property type="term" value="P:methylation"/>
    <property type="evidence" value="ECO:0007669"/>
    <property type="project" value="UniProtKB-KW"/>
</dbReference>
<dbReference type="SUPFAM" id="SSF53335">
    <property type="entry name" value="S-adenosyl-L-methionine-dependent methyltransferases"/>
    <property type="match status" value="1"/>
</dbReference>